<dbReference type="PATRIC" id="fig|330734.3.peg.2515"/>
<name>A0A0H4I252_9GAMM</name>
<dbReference type="InterPro" id="IPR036653">
    <property type="entry name" value="CinA-like_C"/>
</dbReference>
<dbReference type="STRING" id="330734.ABA45_11995"/>
<dbReference type="RefSeq" id="WP_048386406.1">
    <property type="nucleotide sequence ID" value="NZ_CP011494.1"/>
</dbReference>
<sequence length="167" mass="17281">MPEITDEDIRQQAIELGSVLTRAGAMLVTAESCTGGWVAKAMTDQAGSSAYVTGGLVTYSNHAKHALLGVSEQTLAEHGAVSEPVVRQMVAGALRASGASVAISISGVAGPGGGSDAKPVGAVWFAWGSAENISTGLKYFDGDRDQVRRQAVIFAIESVRRFLSSDI</sequence>
<evidence type="ECO:0000259" key="1">
    <source>
        <dbReference type="Pfam" id="PF02464"/>
    </source>
</evidence>
<dbReference type="KEGG" id="mpq:ABA45_11995"/>
<dbReference type="SUPFAM" id="SSF142433">
    <property type="entry name" value="CinA-like"/>
    <property type="match status" value="1"/>
</dbReference>
<feature type="domain" description="CinA C-terminal" evidence="1">
    <location>
        <begin position="15"/>
        <end position="162"/>
    </location>
</feature>
<dbReference type="AlphaFoldDB" id="A0A0H4I252"/>
<protein>
    <submittedName>
        <fullName evidence="2">Damage-inducible protein CinA</fullName>
    </submittedName>
</protein>
<evidence type="ECO:0000313" key="2">
    <source>
        <dbReference type="EMBL" id="AKO53034.1"/>
    </source>
</evidence>
<proteinExistence type="predicted"/>
<dbReference type="Proteomes" id="UP000036406">
    <property type="component" value="Chromosome"/>
</dbReference>
<dbReference type="Pfam" id="PF02464">
    <property type="entry name" value="CinA"/>
    <property type="match status" value="1"/>
</dbReference>
<dbReference type="EMBL" id="CP011494">
    <property type="protein sequence ID" value="AKO53034.1"/>
    <property type="molecule type" value="Genomic_DNA"/>
</dbReference>
<dbReference type="Gene3D" id="3.90.950.20">
    <property type="entry name" value="CinA-like"/>
    <property type="match status" value="1"/>
</dbReference>
<dbReference type="NCBIfam" id="TIGR00199">
    <property type="entry name" value="PncC_domain"/>
    <property type="match status" value="1"/>
</dbReference>
<keyword evidence="3" id="KW-1185">Reference proteome</keyword>
<evidence type="ECO:0000313" key="3">
    <source>
        <dbReference type="Proteomes" id="UP000036406"/>
    </source>
</evidence>
<accession>A0A0H4I252</accession>
<dbReference type="InterPro" id="IPR008136">
    <property type="entry name" value="CinA_C"/>
</dbReference>
<gene>
    <name evidence="2" type="ORF">ABA45_11995</name>
</gene>
<reference evidence="2 3" key="1">
    <citation type="submission" date="2015-05" db="EMBL/GenBank/DDBJ databases">
        <title>Complete genome of Marinobacter psychrophilus strain 20041T isolated from sea-ice of the Canadian Basin.</title>
        <authorList>
            <person name="Song L."/>
            <person name="Ren L."/>
            <person name="Yu Y."/>
            <person name="Wang X."/>
        </authorList>
    </citation>
    <scope>NUCLEOTIDE SEQUENCE [LARGE SCALE GENOMIC DNA]</scope>
    <source>
        <strain evidence="2 3">20041</strain>
    </source>
</reference>
<organism evidence="2 3">
    <name type="scientific">Marinobacter psychrophilus</name>
    <dbReference type="NCBI Taxonomy" id="330734"/>
    <lineage>
        <taxon>Bacteria</taxon>
        <taxon>Pseudomonadati</taxon>
        <taxon>Pseudomonadota</taxon>
        <taxon>Gammaproteobacteria</taxon>
        <taxon>Pseudomonadales</taxon>
        <taxon>Marinobacteraceae</taxon>
        <taxon>Marinobacter</taxon>
    </lineage>
</organism>